<gene>
    <name evidence="2" type="ORF">Rhe02_38020</name>
</gene>
<feature type="region of interest" description="Disordered" evidence="1">
    <location>
        <begin position="1"/>
        <end position="22"/>
    </location>
</feature>
<feature type="compositionally biased region" description="Basic and acidic residues" evidence="1">
    <location>
        <begin position="1"/>
        <end position="14"/>
    </location>
</feature>
<evidence type="ECO:0000313" key="2">
    <source>
        <dbReference type="EMBL" id="GIH05735.1"/>
    </source>
</evidence>
<dbReference type="AlphaFoldDB" id="A0A8J3Q9W8"/>
<evidence type="ECO:0000313" key="3">
    <source>
        <dbReference type="Proteomes" id="UP000612899"/>
    </source>
</evidence>
<reference evidence="2" key="1">
    <citation type="submission" date="2021-01" db="EMBL/GenBank/DDBJ databases">
        <title>Whole genome shotgun sequence of Rhizocola hellebori NBRC 109834.</title>
        <authorList>
            <person name="Komaki H."/>
            <person name="Tamura T."/>
        </authorList>
    </citation>
    <scope>NUCLEOTIDE SEQUENCE</scope>
    <source>
        <strain evidence="2">NBRC 109834</strain>
    </source>
</reference>
<organism evidence="2 3">
    <name type="scientific">Rhizocola hellebori</name>
    <dbReference type="NCBI Taxonomy" id="1392758"/>
    <lineage>
        <taxon>Bacteria</taxon>
        <taxon>Bacillati</taxon>
        <taxon>Actinomycetota</taxon>
        <taxon>Actinomycetes</taxon>
        <taxon>Micromonosporales</taxon>
        <taxon>Micromonosporaceae</taxon>
        <taxon>Rhizocola</taxon>
    </lineage>
</organism>
<keyword evidence="3" id="KW-1185">Reference proteome</keyword>
<sequence>MFWDDGKSIAKDSAKPPPAHGNDLSTWLSFTRTYEVEVHAGKRPLPRRDINSRELFGLEKNSPLQVLQSISPFTDGSESLPGGLEVLANSVLDVFSGEMEVVTSNLRVVISANPKTQASEELSRARAVIEVDPEGSVAFWGNLLILRIPLAR</sequence>
<dbReference type="EMBL" id="BONY01000021">
    <property type="protein sequence ID" value="GIH05735.1"/>
    <property type="molecule type" value="Genomic_DNA"/>
</dbReference>
<proteinExistence type="predicted"/>
<accession>A0A8J3Q9W8</accession>
<protein>
    <submittedName>
        <fullName evidence="2">Uncharacterized protein</fullName>
    </submittedName>
</protein>
<name>A0A8J3Q9W8_9ACTN</name>
<comment type="caution">
    <text evidence="2">The sequence shown here is derived from an EMBL/GenBank/DDBJ whole genome shotgun (WGS) entry which is preliminary data.</text>
</comment>
<dbReference type="Proteomes" id="UP000612899">
    <property type="component" value="Unassembled WGS sequence"/>
</dbReference>
<evidence type="ECO:0000256" key="1">
    <source>
        <dbReference type="SAM" id="MobiDB-lite"/>
    </source>
</evidence>